<feature type="compositionally biased region" description="Gly residues" evidence="1">
    <location>
        <begin position="622"/>
        <end position="640"/>
    </location>
</feature>
<feature type="compositionally biased region" description="Low complexity" evidence="1">
    <location>
        <begin position="594"/>
        <end position="621"/>
    </location>
</feature>
<evidence type="ECO:0000313" key="7">
    <source>
        <dbReference type="Proteomes" id="UP000722625"/>
    </source>
</evidence>
<dbReference type="Proteomes" id="UP000722625">
    <property type="component" value="Unassembled WGS sequence"/>
</dbReference>
<comment type="caution">
    <text evidence="6">The sequence shown here is derived from an EMBL/GenBank/DDBJ whole genome shotgun (WGS) entry which is preliminary data.</text>
</comment>
<feature type="region of interest" description="Disordered" evidence="1">
    <location>
        <begin position="594"/>
        <end position="640"/>
    </location>
</feature>
<keyword evidence="2" id="KW-1133">Transmembrane helix</keyword>
<feature type="domain" description="DUF2207" evidence="4">
    <location>
        <begin position="23"/>
        <end position="214"/>
    </location>
</feature>
<protein>
    <submittedName>
        <fullName evidence="6">DUF2207 domain-containing protein</fullName>
    </submittedName>
</protein>
<feature type="transmembrane region" description="Helical" evidence="2">
    <location>
        <begin position="416"/>
        <end position="436"/>
    </location>
</feature>
<feature type="transmembrane region" description="Helical" evidence="2">
    <location>
        <begin position="394"/>
        <end position="410"/>
    </location>
</feature>
<evidence type="ECO:0000259" key="5">
    <source>
        <dbReference type="Pfam" id="PF20990"/>
    </source>
</evidence>
<feature type="signal peptide" evidence="3">
    <location>
        <begin position="1"/>
        <end position="20"/>
    </location>
</feature>
<evidence type="ECO:0000313" key="6">
    <source>
        <dbReference type="EMBL" id="MBS7233176.1"/>
    </source>
</evidence>
<accession>A0ABS5PGB6</accession>
<feature type="chain" id="PRO_5045049580" evidence="3">
    <location>
        <begin position="21"/>
        <end position="640"/>
    </location>
</feature>
<keyword evidence="3" id="KW-0732">Signal</keyword>
<keyword evidence="2" id="KW-0472">Membrane</keyword>
<dbReference type="Pfam" id="PF09972">
    <property type="entry name" value="DUF2207"/>
    <property type="match status" value="1"/>
</dbReference>
<evidence type="ECO:0000256" key="3">
    <source>
        <dbReference type="SAM" id="SignalP"/>
    </source>
</evidence>
<keyword evidence="7" id="KW-1185">Reference proteome</keyword>
<evidence type="ECO:0000256" key="1">
    <source>
        <dbReference type="SAM" id="MobiDB-lite"/>
    </source>
</evidence>
<feature type="domain" description="Predicted membrane protein YciQ-like C-terminal" evidence="5">
    <location>
        <begin position="440"/>
        <end position="555"/>
    </location>
</feature>
<evidence type="ECO:0000259" key="4">
    <source>
        <dbReference type="Pfam" id="PF09972"/>
    </source>
</evidence>
<gene>
    <name evidence="6" type="ORF">KHA90_19330</name>
</gene>
<organism evidence="6 7">
    <name type="scientific">Flavobacterium psychroterrae</name>
    <dbReference type="NCBI Taxonomy" id="2133767"/>
    <lineage>
        <taxon>Bacteria</taxon>
        <taxon>Pseudomonadati</taxon>
        <taxon>Bacteroidota</taxon>
        <taxon>Flavobacteriia</taxon>
        <taxon>Flavobacteriales</taxon>
        <taxon>Flavobacteriaceae</taxon>
        <taxon>Flavobacterium</taxon>
    </lineage>
</organism>
<dbReference type="InterPro" id="IPR048389">
    <property type="entry name" value="YciQ-like_C"/>
</dbReference>
<reference evidence="6 7" key="1">
    <citation type="journal article" date="2018" name="Int. J. Syst. Evol. Microbiol.">
        <title>Flavobacterium chryseum sp. nov. and Flavobacterium psychroterrae sp. nov., novel environmental bacteria isolated from Antarctica.</title>
        <authorList>
            <person name="Kralova S."/>
            <person name="Svec P."/>
            <person name="Busse H.J."/>
            <person name="Stankova E."/>
            <person name="Vaczi P."/>
            <person name="Sedlacek I."/>
        </authorList>
    </citation>
    <scope>NUCLEOTIDE SEQUENCE [LARGE SCALE GENOMIC DNA]</scope>
    <source>
        <strain evidence="6 7">CCM 8827</strain>
    </source>
</reference>
<dbReference type="RefSeq" id="WP_213305020.1">
    <property type="nucleotide sequence ID" value="NZ_JAGYVZ010000021.1"/>
</dbReference>
<keyword evidence="2" id="KW-0812">Transmembrane</keyword>
<proteinExistence type="predicted"/>
<name>A0ABS5PGB6_9FLAO</name>
<feature type="transmembrane region" description="Helical" evidence="2">
    <location>
        <begin position="443"/>
        <end position="462"/>
    </location>
</feature>
<evidence type="ECO:0000256" key="2">
    <source>
        <dbReference type="SAM" id="Phobius"/>
    </source>
</evidence>
<feature type="transmembrane region" description="Helical" evidence="2">
    <location>
        <begin position="468"/>
        <end position="489"/>
    </location>
</feature>
<dbReference type="EMBL" id="JAGYVZ010000021">
    <property type="protein sequence ID" value="MBS7233176.1"/>
    <property type="molecule type" value="Genomic_DNA"/>
</dbReference>
<dbReference type="Pfam" id="PF20990">
    <property type="entry name" value="DUF2207_C"/>
    <property type="match status" value="1"/>
</dbReference>
<sequence>MLLKKIFFVLFSVFFYHAQAQERILNFDVKIKIEKAGNINVVEKISIYAEGNIFRHGLLRVLPLTRKDKDGHEIDVQYTINSIKKDGKTESYFTKEESGDWKIYVGNKDLELESGIYDYEISYTAPFQIGYFDQYDELYWNVTGNGWDLPIDKVTCDISLPSENNKFESVHCYSGLSGSTDSNCISSLNTKHTIASFGTVQLRANEGLTVAASFAKGIVDPPTFLQETASFYKQIKTNLWSVIYGIGMFLFFFFSWKKYGKDPTKKTLMPEFTPPFDWSPAITGYVYHRKIIDKTYMASFINASVKGAIRILSTIENGIFKNKHQYEIQVLNRQSKALSTEESDIISGFTKKDNIKVEDSNYKIFDKAYSKWLNTVTKQINLEDYYQNNTRKKWIGFAVFLVAGLAFEVFSNNKGYINYAFYIGLIIAVSALTFWFTKEETSLGLIILRAILAFFIFTPAVAIFFMTIFFLSAIQIVVIGVVFLMYIIYVKTLGKFTEKGAEALYRLEGFKLYLKTAEKDRMNMLNPPELTPQLFEKLFPYAIALEVEIEWGKQFEEVLELAKYDPSWYQGDDTFYRQPTMFLTSFGSSVNNAAVNPNPPASSSGSSSSSSGGSSGSWSSGSSGGGSSGGGGGGGGGGGW</sequence>
<feature type="transmembrane region" description="Helical" evidence="2">
    <location>
        <begin position="239"/>
        <end position="256"/>
    </location>
</feature>
<dbReference type="InterPro" id="IPR018702">
    <property type="entry name" value="DUF2207"/>
</dbReference>